<dbReference type="InterPro" id="IPR052336">
    <property type="entry name" value="MlaD_Phospholipid_Transporter"/>
</dbReference>
<feature type="domain" description="Mce/MlaD" evidence="2">
    <location>
        <begin position="44"/>
        <end position="120"/>
    </location>
</feature>
<dbReference type="EMBL" id="FLUV01001354">
    <property type="protein sequence ID" value="SBW22846.1"/>
    <property type="molecule type" value="Genomic_DNA"/>
</dbReference>
<keyword evidence="4" id="KW-1185">Reference proteome</keyword>
<organism evidence="3 4">
    <name type="scientific">Candidatus Protofrankia californiensis</name>
    <dbReference type="NCBI Taxonomy" id="1839754"/>
    <lineage>
        <taxon>Bacteria</taxon>
        <taxon>Bacillati</taxon>
        <taxon>Actinomycetota</taxon>
        <taxon>Actinomycetes</taxon>
        <taxon>Frankiales</taxon>
        <taxon>Frankiaceae</taxon>
        <taxon>Protofrankia</taxon>
    </lineage>
</organism>
<dbReference type="AlphaFoldDB" id="A0A1C3NZ51"/>
<reference evidence="4" key="1">
    <citation type="submission" date="2016-02" db="EMBL/GenBank/DDBJ databases">
        <authorList>
            <person name="Wibberg D."/>
        </authorList>
    </citation>
    <scope>NUCLEOTIDE SEQUENCE [LARGE SCALE GENOMIC DNA]</scope>
</reference>
<dbReference type="GO" id="GO:0005548">
    <property type="term" value="F:phospholipid transporter activity"/>
    <property type="evidence" value="ECO:0007669"/>
    <property type="project" value="TreeGrafter"/>
</dbReference>
<dbReference type="Pfam" id="PF02470">
    <property type="entry name" value="MlaD"/>
    <property type="match status" value="1"/>
</dbReference>
<feature type="region of interest" description="Disordered" evidence="1">
    <location>
        <begin position="407"/>
        <end position="429"/>
    </location>
</feature>
<dbReference type="PANTHER" id="PTHR33371">
    <property type="entry name" value="INTERMEMBRANE PHOSPHOLIPID TRANSPORT SYSTEM BINDING PROTEIN MLAD-RELATED"/>
    <property type="match status" value="1"/>
</dbReference>
<evidence type="ECO:0000313" key="3">
    <source>
        <dbReference type="EMBL" id="SBW22846.1"/>
    </source>
</evidence>
<protein>
    <submittedName>
        <fullName evidence="3">Mammalian cell entry domain-containing protein</fullName>
    </submittedName>
</protein>
<evidence type="ECO:0000259" key="2">
    <source>
        <dbReference type="Pfam" id="PF02470"/>
    </source>
</evidence>
<sequence length="429" mass="44670">MRRMLTGSLGRLVTVLVFLGGSFAIVLYLSTGAGVRIPVINSGEYTAVAVLEDVDNLVTASRVQIAGVHVGQVRTVTRQADGMRVEFALNEKVAPLHQGVTVRLGERSLVGESYLDITDGHGNELSSGATIPGDGVKPSVQLRDVLASLDTDTREELGSLLRSLGEGTEGTQQDVSAALAGLGNLGREGHTALDAIAAQSDDLKALAQQTSTVLQALDTGQGQIAALVGNANRLTEATAGQRKAIEDVLRQAPGVLDSAKTASGTLTKLAGALAPVASDLKAASPLLTSALQELPATSADLRGLLAPLSGTLDLAPDTLTRVPTLGGDVRGAIPPVQTMLRDVNPMLSYIKPYGPELAAFFANFNAILQYTDESGAHFVRLAPLVNEKSVQTPVPFDVLTYTNPYPAPGTGAKPGPFTGPYPRVEQDRG</sequence>
<dbReference type="InterPro" id="IPR003399">
    <property type="entry name" value="Mce/MlaD"/>
</dbReference>
<evidence type="ECO:0000313" key="4">
    <source>
        <dbReference type="Proteomes" id="UP000199013"/>
    </source>
</evidence>
<name>A0A1C3NZ51_9ACTN</name>
<dbReference type="Proteomes" id="UP000199013">
    <property type="component" value="Unassembled WGS sequence"/>
</dbReference>
<accession>A0A1C3NZ51</accession>
<evidence type="ECO:0000256" key="1">
    <source>
        <dbReference type="SAM" id="MobiDB-lite"/>
    </source>
</evidence>
<gene>
    <name evidence="3" type="ORF">FDG2_3213</name>
</gene>
<dbReference type="PANTHER" id="PTHR33371:SF4">
    <property type="entry name" value="INTERMEMBRANE PHOSPHOLIPID TRANSPORT SYSTEM BINDING PROTEIN MLAD"/>
    <property type="match status" value="1"/>
</dbReference>
<dbReference type="GO" id="GO:0005543">
    <property type="term" value="F:phospholipid binding"/>
    <property type="evidence" value="ECO:0007669"/>
    <property type="project" value="TreeGrafter"/>
</dbReference>
<proteinExistence type="predicted"/>